<evidence type="ECO:0000313" key="1">
    <source>
        <dbReference type="Proteomes" id="UP000887576"/>
    </source>
</evidence>
<reference evidence="2" key="1">
    <citation type="submission" date="2022-11" db="UniProtKB">
        <authorList>
            <consortium name="WormBaseParasite"/>
        </authorList>
    </citation>
    <scope>IDENTIFICATION</scope>
</reference>
<protein>
    <submittedName>
        <fullName evidence="2">Uncharacterized protein</fullName>
    </submittedName>
</protein>
<sequence length="166" mass="18496">MAMDDQFSGFGDVLPSQSDYIFLLIGTLLLFGLALVSTLLQIIQKQIEALASGVKGSIDKEYLTALQEAKEDEADLIEVNLEESAHPGQAEKGKAKKVNPRSLDAVVAKMPWQKRMFFYAMSDEKKKQLSDHANARQRYVCRGVQTDDSLMKGGTLASQQRSYLYD</sequence>
<proteinExistence type="predicted"/>
<accession>A0AC34PVW6</accession>
<dbReference type="Proteomes" id="UP000887576">
    <property type="component" value="Unplaced"/>
</dbReference>
<name>A0AC34PVW6_9BILA</name>
<organism evidence="1 2">
    <name type="scientific">Panagrolaimus sp. JU765</name>
    <dbReference type="NCBI Taxonomy" id="591449"/>
    <lineage>
        <taxon>Eukaryota</taxon>
        <taxon>Metazoa</taxon>
        <taxon>Ecdysozoa</taxon>
        <taxon>Nematoda</taxon>
        <taxon>Chromadorea</taxon>
        <taxon>Rhabditida</taxon>
        <taxon>Tylenchina</taxon>
        <taxon>Panagrolaimomorpha</taxon>
        <taxon>Panagrolaimoidea</taxon>
        <taxon>Panagrolaimidae</taxon>
        <taxon>Panagrolaimus</taxon>
    </lineage>
</organism>
<dbReference type="WBParaSite" id="JU765_v2.g10469.t2">
    <property type="protein sequence ID" value="JU765_v2.g10469.t2"/>
    <property type="gene ID" value="JU765_v2.g10469"/>
</dbReference>
<evidence type="ECO:0000313" key="2">
    <source>
        <dbReference type="WBParaSite" id="JU765_v2.g10469.t2"/>
    </source>
</evidence>